<evidence type="ECO:0000313" key="3">
    <source>
        <dbReference type="Proteomes" id="UP000266918"/>
    </source>
</evidence>
<sequence>MRKNIVLFSYLSLICLGLGLSMNPYLSYSLSAKDYGIVGVVSLLELFYIVPIIILLAYLARKWRTPSVALWLAFVGGLFLSSFFAIVGDESIFAWLKSTFPSHSFFNIFKDSLVAPFIEEPVKLLAVVWAIYFMPVKNIKSILLLGYAAGTGFEIREQFTFIAKNLDKGLAYSISQALGRIFAALTSHGLYTALTAFGLILMLLYYKKNQSVFYKGIFCFILPFVLHFLWNLPNGQLSFSPLMIAFEVSFSLVVLYEAFHFAKKFDRKQDLNIGNNHFLDFRMGVKE</sequence>
<gene>
    <name evidence="2" type="ORF">NCTC10904_00691</name>
</gene>
<feature type="transmembrane region" description="Helical" evidence="1">
    <location>
        <begin position="37"/>
        <end position="59"/>
    </location>
</feature>
<keyword evidence="1" id="KW-0472">Membrane</keyword>
<reference evidence="2 3" key="1">
    <citation type="submission" date="2018-12" db="EMBL/GenBank/DDBJ databases">
        <authorList>
            <consortium name="Pathogen Informatics"/>
        </authorList>
    </citation>
    <scope>NUCLEOTIDE SEQUENCE [LARGE SCALE GENOMIC DNA]</scope>
    <source>
        <strain evidence="3">NCTC 10904</strain>
    </source>
</reference>
<feature type="transmembrane region" description="Helical" evidence="1">
    <location>
        <begin position="181"/>
        <end position="205"/>
    </location>
</feature>
<feature type="transmembrane region" description="Helical" evidence="1">
    <location>
        <begin position="212"/>
        <end position="230"/>
    </location>
</feature>
<keyword evidence="1" id="KW-1133">Transmembrane helix</keyword>
<evidence type="ECO:0000256" key="1">
    <source>
        <dbReference type="SAM" id="Phobius"/>
    </source>
</evidence>
<protein>
    <submittedName>
        <fullName evidence="2">Repair protein</fullName>
    </submittedName>
</protein>
<dbReference type="Proteomes" id="UP000266918">
    <property type="component" value="Chromosome"/>
</dbReference>
<dbReference type="GO" id="GO:0008233">
    <property type="term" value="F:peptidase activity"/>
    <property type="evidence" value="ECO:0007669"/>
    <property type="project" value="InterPro"/>
</dbReference>
<feature type="transmembrane region" description="Helical" evidence="1">
    <location>
        <begin position="242"/>
        <end position="259"/>
    </location>
</feature>
<name>A0AAJ5TA36_STRSA</name>
<keyword evidence="1" id="KW-0812">Transmembrane</keyword>
<proteinExistence type="predicted"/>
<dbReference type="EMBL" id="LR134002">
    <property type="protein sequence ID" value="VDY70673.1"/>
    <property type="molecule type" value="Genomic_DNA"/>
</dbReference>
<dbReference type="AlphaFoldDB" id="A0AAJ5TA36"/>
<organism evidence="2 3">
    <name type="scientific">Streptococcus sanguinis</name>
    <dbReference type="NCBI Taxonomy" id="1305"/>
    <lineage>
        <taxon>Bacteria</taxon>
        <taxon>Bacillati</taxon>
        <taxon>Bacillota</taxon>
        <taxon>Bacilli</taxon>
        <taxon>Lactobacillales</taxon>
        <taxon>Streptococcaceae</taxon>
        <taxon>Streptococcus</taxon>
    </lineage>
</organism>
<feature type="transmembrane region" description="Helical" evidence="1">
    <location>
        <begin position="68"/>
        <end position="87"/>
    </location>
</feature>
<accession>A0AAJ5TA36</accession>
<dbReference type="InterPro" id="IPR026898">
    <property type="entry name" value="PrsW"/>
</dbReference>
<evidence type="ECO:0000313" key="2">
    <source>
        <dbReference type="EMBL" id="VDY70673.1"/>
    </source>
</evidence>
<dbReference type="RefSeq" id="WP_126435273.1">
    <property type="nucleotide sequence ID" value="NZ_JAKUVA010000002.1"/>
</dbReference>
<dbReference type="PANTHER" id="PTHR36844:SF1">
    <property type="entry name" value="PROTEASE PRSW"/>
    <property type="match status" value="1"/>
</dbReference>
<dbReference type="Pfam" id="PF13367">
    <property type="entry name" value="PrsW-protease"/>
    <property type="match status" value="1"/>
</dbReference>
<dbReference type="PANTHER" id="PTHR36844">
    <property type="entry name" value="PROTEASE PRSW"/>
    <property type="match status" value="1"/>
</dbReference>